<protein>
    <submittedName>
        <fullName evidence="5">HpcH/HpaI aldolase/citrate lyase family protein</fullName>
    </submittedName>
</protein>
<name>A0ABS8GK82_9MICC</name>
<comment type="cofactor">
    <cofactor evidence="1">
        <name>Mg(2+)</name>
        <dbReference type="ChEBI" id="CHEBI:18420"/>
    </cofactor>
</comment>
<proteinExistence type="predicted"/>
<dbReference type="RefSeq" id="WP_227891758.1">
    <property type="nucleotide sequence ID" value="NZ_JAJFZQ010000006.1"/>
</dbReference>
<dbReference type="Pfam" id="PF03328">
    <property type="entry name" value="HpcH_HpaI"/>
    <property type="match status" value="1"/>
</dbReference>
<dbReference type="InterPro" id="IPR005000">
    <property type="entry name" value="Aldolase/citrate-lyase_domain"/>
</dbReference>
<comment type="caution">
    <text evidence="5">The sequence shown here is derived from an EMBL/GenBank/DDBJ whole genome shotgun (WGS) entry which is preliminary data.</text>
</comment>
<evidence type="ECO:0000313" key="5">
    <source>
        <dbReference type="EMBL" id="MCC3266955.1"/>
    </source>
</evidence>
<dbReference type="SUPFAM" id="SSF51621">
    <property type="entry name" value="Phosphoenolpyruvate/pyruvate domain"/>
    <property type="match status" value="1"/>
</dbReference>
<organism evidence="5 6">
    <name type="scientific">Arthrobacter gengyunqii</name>
    <dbReference type="NCBI Taxonomy" id="2886940"/>
    <lineage>
        <taxon>Bacteria</taxon>
        <taxon>Bacillati</taxon>
        <taxon>Actinomycetota</taxon>
        <taxon>Actinomycetes</taxon>
        <taxon>Micrococcales</taxon>
        <taxon>Micrococcaceae</taxon>
        <taxon>Arthrobacter</taxon>
    </lineage>
</organism>
<dbReference type="Gene3D" id="3.20.20.60">
    <property type="entry name" value="Phosphoenolpyruvate-binding domains"/>
    <property type="match status" value="1"/>
</dbReference>
<gene>
    <name evidence="5" type="ORF">LJ752_12990</name>
</gene>
<evidence type="ECO:0000256" key="3">
    <source>
        <dbReference type="ARBA" id="ARBA00022842"/>
    </source>
</evidence>
<reference evidence="5" key="1">
    <citation type="submission" date="2021-10" db="EMBL/GenBank/DDBJ databases">
        <title>Novel species in genus Arthrobacter.</title>
        <authorList>
            <person name="Liu Y."/>
        </authorList>
    </citation>
    <scope>NUCLEOTIDE SEQUENCE</scope>
    <source>
        <strain evidence="5">Zg-Y786</strain>
    </source>
</reference>
<evidence type="ECO:0000259" key="4">
    <source>
        <dbReference type="Pfam" id="PF03328"/>
    </source>
</evidence>
<keyword evidence="3" id="KW-0460">Magnesium</keyword>
<dbReference type="Proteomes" id="UP001139168">
    <property type="component" value="Unassembled WGS sequence"/>
</dbReference>
<evidence type="ECO:0000256" key="2">
    <source>
        <dbReference type="ARBA" id="ARBA00022723"/>
    </source>
</evidence>
<evidence type="ECO:0000256" key="1">
    <source>
        <dbReference type="ARBA" id="ARBA00001946"/>
    </source>
</evidence>
<keyword evidence="2" id="KW-0479">Metal-binding</keyword>
<dbReference type="PIRSF" id="PIRSF015582">
    <property type="entry name" value="Cit_lyase_B"/>
    <property type="match status" value="1"/>
</dbReference>
<dbReference type="InterPro" id="IPR011206">
    <property type="entry name" value="Citrate_lyase_beta/mcl1/mcl2"/>
</dbReference>
<dbReference type="EMBL" id="JAJFZQ010000006">
    <property type="protein sequence ID" value="MCC3266955.1"/>
    <property type="molecule type" value="Genomic_DNA"/>
</dbReference>
<dbReference type="InterPro" id="IPR040442">
    <property type="entry name" value="Pyrv_kinase-like_dom_sf"/>
</dbReference>
<sequence>MHRSQLVLPRSFLYVPGNKPDLFAKAAAGPADAVILDLEDAVPLGQKDEARKSVRTWLLAEGERLAARSGTTRQEQWVRVNADDFAADLQSVASPALDGIFLAKCGKASVQEAAELLAALAADGRLSPGVSIIGLIEDAAALVDLASITDCERLVSLAVGEVDLMADLRMTRSEASEPALDSIRTRIVIACAAAGLSAPVSPTSTAIRDVDAFELSARKLHDLGFRSRTAIHPSQVPVINRVFTPDAAAVAAAKAVLAGFDGVGGGVIVDAGGRMIDEAVLRSARETVSRASIF</sequence>
<keyword evidence="5" id="KW-0456">Lyase</keyword>
<dbReference type="InterPro" id="IPR015813">
    <property type="entry name" value="Pyrv/PenolPyrv_kinase-like_dom"/>
</dbReference>
<dbReference type="GO" id="GO:0016829">
    <property type="term" value="F:lyase activity"/>
    <property type="evidence" value="ECO:0007669"/>
    <property type="project" value="UniProtKB-KW"/>
</dbReference>
<keyword evidence="6" id="KW-1185">Reference proteome</keyword>
<dbReference type="PANTHER" id="PTHR32308:SF0">
    <property type="entry name" value="HPCH_HPAI ALDOLASE_CITRATE LYASE DOMAIN-CONTAINING PROTEIN"/>
    <property type="match status" value="1"/>
</dbReference>
<dbReference type="PANTHER" id="PTHR32308">
    <property type="entry name" value="LYASE BETA SUBUNIT, PUTATIVE (AFU_ORTHOLOGUE AFUA_4G13030)-RELATED"/>
    <property type="match status" value="1"/>
</dbReference>
<accession>A0ABS8GK82</accession>
<evidence type="ECO:0000313" key="6">
    <source>
        <dbReference type="Proteomes" id="UP001139168"/>
    </source>
</evidence>
<feature type="domain" description="HpcH/HpaI aldolase/citrate lyase" evidence="4">
    <location>
        <begin position="10"/>
        <end position="233"/>
    </location>
</feature>